<dbReference type="EMBL" id="CABPRJ010001952">
    <property type="protein sequence ID" value="VVC42423.1"/>
    <property type="molecule type" value="Genomic_DNA"/>
</dbReference>
<keyword evidence="2" id="KW-0269">Exonuclease</keyword>
<reference evidence="2 3" key="1">
    <citation type="submission" date="2019-08" db="EMBL/GenBank/DDBJ databases">
        <authorList>
            <person name="Alioto T."/>
            <person name="Alioto T."/>
            <person name="Gomez Garrido J."/>
        </authorList>
    </citation>
    <scope>NUCLEOTIDE SEQUENCE [LARGE SCALE GENOMIC DNA]</scope>
</reference>
<keyword evidence="2" id="KW-0378">Hydrolase</keyword>
<sequence length="282" mass="32622">MEFMYSEKNKKLILLEGYKFGFQKKLADDIDCWICVKRTCKSYLKINNLNIIVDKSIIHNHEKDDEKKLNIQKLSNISKREAQEALHERPAKIIHCELAKSDIETIDAQDLYRIRKNIHTSRCSTVPKLPKKLNHGIRKPRSGRGGNKASSVVIERNPHSSFRIGTWNIRTALKAGKIEEIKEQIKNNYIGILGICETRWSGKGDYITEDFRVIHSGNDKSGKNGIAIIVQGKWKSNIMNTYHLNDRLLIVKIHAQPTDIYIIQVYFPTSNCQDVEIERMYE</sequence>
<organism evidence="2 3">
    <name type="scientific">Cinara cedri</name>
    <dbReference type="NCBI Taxonomy" id="506608"/>
    <lineage>
        <taxon>Eukaryota</taxon>
        <taxon>Metazoa</taxon>
        <taxon>Ecdysozoa</taxon>
        <taxon>Arthropoda</taxon>
        <taxon>Hexapoda</taxon>
        <taxon>Insecta</taxon>
        <taxon>Pterygota</taxon>
        <taxon>Neoptera</taxon>
        <taxon>Paraneoptera</taxon>
        <taxon>Hemiptera</taxon>
        <taxon>Sternorrhyncha</taxon>
        <taxon>Aphidomorpha</taxon>
        <taxon>Aphidoidea</taxon>
        <taxon>Aphididae</taxon>
        <taxon>Lachninae</taxon>
        <taxon>Cinara</taxon>
    </lineage>
</organism>
<evidence type="ECO:0000313" key="2">
    <source>
        <dbReference type="EMBL" id="VVC42423.1"/>
    </source>
</evidence>
<evidence type="ECO:0000313" key="3">
    <source>
        <dbReference type="Proteomes" id="UP000325440"/>
    </source>
</evidence>
<keyword evidence="2" id="KW-0540">Nuclease</keyword>
<keyword evidence="2" id="KW-0255">Endonuclease</keyword>
<proteinExistence type="predicted"/>
<dbReference type="Gene3D" id="3.60.10.10">
    <property type="entry name" value="Endonuclease/exonuclease/phosphatase"/>
    <property type="match status" value="1"/>
</dbReference>
<dbReference type="GO" id="GO:0004527">
    <property type="term" value="F:exonuclease activity"/>
    <property type="evidence" value="ECO:0007669"/>
    <property type="project" value="UniProtKB-KW"/>
</dbReference>
<dbReference type="SUPFAM" id="SSF56219">
    <property type="entry name" value="DNase I-like"/>
    <property type="match status" value="1"/>
</dbReference>
<dbReference type="Gene3D" id="2.20.25.240">
    <property type="match status" value="1"/>
</dbReference>
<dbReference type="OrthoDB" id="6607069at2759"/>
<dbReference type="Proteomes" id="UP000325440">
    <property type="component" value="Unassembled WGS sequence"/>
</dbReference>
<dbReference type="AlphaFoldDB" id="A0A5E4NFH3"/>
<dbReference type="GO" id="GO:0004519">
    <property type="term" value="F:endonuclease activity"/>
    <property type="evidence" value="ECO:0007669"/>
    <property type="project" value="UniProtKB-KW"/>
</dbReference>
<keyword evidence="3" id="KW-1185">Reference proteome</keyword>
<gene>
    <name evidence="2" type="ORF">CINCED_3A010947</name>
</gene>
<dbReference type="InterPro" id="IPR036691">
    <property type="entry name" value="Endo/exonu/phosph_ase_sf"/>
</dbReference>
<name>A0A5E4NFH3_9HEMI</name>
<feature type="compositionally biased region" description="Basic residues" evidence="1">
    <location>
        <begin position="129"/>
        <end position="142"/>
    </location>
</feature>
<evidence type="ECO:0000256" key="1">
    <source>
        <dbReference type="SAM" id="MobiDB-lite"/>
    </source>
</evidence>
<feature type="region of interest" description="Disordered" evidence="1">
    <location>
        <begin position="129"/>
        <end position="151"/>
    </location>
</feature>
<protein>
    <submittedName>
        <fullName evidence="2">Endonuclease/exonuclease/phosphatase</fullName>
    </submittedName>
</protein>
<accession>A0A5E4NFH3</accession>